<dbReference type="SUPFAM" id="SSF57701">
    <property type="entry name" value="Zn2/Cys6 DNA-binding domain"/>
    <property type="match status" value="1"/>
</dbReference>
<keyword evidence="7" id="KW-1185">Reference proteome</keyword>
<dbReference type="InterPro" id="IPR050613">
    <property type="entry name" value="Sec_Metabolite_Reg"/>
</dbReference>
<name>A0A316Z981_9BASI</name>
<sequence length="551" mass="59326">MKRARSSSSSVSNLSGAVEPGDILRSSRLAAEARMGQAGTSQPRPSSPPAPMSEPGASASKSDGLKRSTADRTLSCAECRRLKFKCDREWPCSMCRKRGVESLCPDGVQESRKAPRSKVDDAVLEGLADLQRKVDFLVQTARAAGPSTSGATSLPFSAKSSASEKAGSARPESSASALSGLGSHASALHSLADAAMAGPSTAAFASPQLALASPRDPAALSLDRRGHGTLAVAQDGRTHYVGPNAQSIYLARDRNEGSSGRETRPGSPVDGLASAGASAAMPADPSRWQYDTPPDQIEHTAMTWVTPGIRSPHSTAAILAHLQPRLPPREQALRLASIYFATWTYMWDPLPRSDFDEIFSAFYDARSDQVSAVEPHRLAVLFMVLSLGAHFDERTEVSSILSRSLYSNAWGALSLSNFTEVPSLEALTALHLMGLYLTSRKGGRYAESFYGLMGLAMRLAIAMGLHRDPGTWNLPQEMRERRRRIFWELHAFDVFRNLAFCRPPALLVRYLPCSARGASSRAILTQEGHLDVQLPQAWHCEPGAPLGAAFQ</sequence>
<dbReference type="CDD" id="cd12148">
    <property type="entry name" value="fungal_TF_MHR"/>
    <property type="match status" value="1"/>
</dbReference>
<feature type="compositionally biased region" description="Low complexity" evidence="4">
    <location>
        <begin position="1"/>
        <end position="15"/>
    </location>
</feature>
<dbReference type="InterPro" id="IPR007219">
    <property type="entry name" value="XnlR_reg_dom"/>
</dbReference>
<dbReference type="RefSeq" id="XP_025598626.1">
    <property type="nucleotide sequence ID" value="XM_025739764.1"/>
</dbReference>
<dbReference type="OrthoDB" id="424974at2759"/>
<evidence type="ECO:0000256" key="1">
    <source>
        <dbReference type="ARBA" id="ARBA00004123"/>
    </source>
</evidence>
<dbReference type="SMART" id="SM00066">
    <property type="entry name" value="GAL4"/>
    <property type="match status" value="1"/>
</dbReference>
<dbReference type="PROSITE" id="PS00463">
    <property type="entry name" value="ZN2_CY6_FUNGAL_1"/>
    <property type="match status" value="1"/>
</dbReference>
<feature type="region of interest" description="Disordered" evidence="4">
    <location>
        <begin position="1"/>
        <end position="70"/>
    </location>
</feature>
<dbReference type="InterPro" id="IPR001138">
    <property type="entry name" value="Zn2Cys6_DnaBD"/>
</dbReference>
<dbReference type="GeneID" id="37267310"/>
<evidence type="ECO:0000256" key="2">
    <source>
        <dbReference type="ARBA" id="ARBA00022723"/>
    </source>
</evidence>
<protein>
    <recommendedName>
        <fullName evidence="5">Zn(2)-C6 fungal-type domain-containing protein</fullName>
    </recommendedName>
</protein>
<dbReference type="PANTHER" id="PTHR31001">
    <property type="entry name" value="UNCHARACTERIZED TRANSCRIPTIONAL REGULATORY PROTEIN"/>
    <property type="match status" value="1"/>
</dbReference>
<dbReference type="GO" id="GO:0000981">
    <property type="term" value="F:DNA-binding transcription factor activity, RNA polymerase II-specific"/>
    <property type="evidence" value="ECO:0007669"/>
    <property type="project" value="InterPro"/>
</dbReference>
<dbReference type="InterPro" id="IPR036864">
    <property type="entry name" value="Zn2-C6_fun-type_DNA-bd_sf"/>
</dbReference>
<dbReference type="GO" id="GO:0008270">
    <property type="term" value="F:zinc ion binding"/>
    <property type="evidence" value="ECO:0007669"/>
    <property type="project" value="InterPro"/>
</dbReference>
<dbReference type="GO" id="GO:0003677">
    <property type="term" value="F:DNA binding"/>
    <property type="evidence" value="ECO:0007669"/>
    <property type="project" value="InterPro"/>
</dbReference>
<dbReference type="EMBL" id="KZ819292">
    <property type="protein sequence ID" value="PWN98347.1"/>
    <property type="molecule type" value="Genomic_DNA"/>
</dbReference>
<keyword evidence="2" id="KW-0479">Metal-binding</keyword>
<dbReference type="Proteomes" id="UP000245946">
    <property type="component" value="Unassembled WGS sequence"/>
</dbReference>
<feature type="domain" description="Zn(2)-C6 fungal-type" evidence="5">
    <location>
        <begin position="75"/>
        <end position="104"/>
    </location>
</feature>
<evidence type="ECO:0000259" key="5">
    <source>
        <dbReference type="PROSITE" id="PS50048"/>
    </source>
</evidence>
<dbReference type="PANTHER" id="PTHR31001:SF56">
    <property type="entry name" value="ZN(2)-C6 FUNGAL-TYPE DOMAIN-CONTAINING PROTEIN"/>
    <property type="match status" value="1"/>
</dbReference>
<dbReference type="CDD" id="cd00067">
    <property type="entry name" value="GAL4"/>
    <property type="match status" value="1"/>
</dbReference>
<dbReference type="Gene3D" id="4.10.240.10">
    <property type="entry name" value="Zn(2)-C6 fungal-type DNA-binding domain"/>
    <property type="match status" value="1"/>
</dbReference>
<evidence type="ECO:0000313" key="7">
    <source>
        <dbReference type="Proteomes" id="UP000245946"/>
    </source>
</evidence>
<accession>A0A316Z981</accession>
<organism evidence="6 7">
    <name type="scientific">Tilletiopsis washingtonensis</name>
    <dbReference type="NCBI Taxonomy" id="58919"/>
    <lineage>
        <taxon>Eukaryota</taxon>
        <taxon>Fungi</taxon>
        <taxon>Dikarya</taxon>
        <taxon>Basidiomycota</taxon>
        <taxon>Ustilaginomycotina</taxon>
        <taxon>Exobasidiomycetes</taxon>
        <taxon>Entylomatales</taxon>
        <taxon>Entylomatales incertae sedis</taxon>
        <taxon>Tilletiopsis</taxon>
    </lineage>
</organism>
<dbReference type="STRING" id="58919.A0A316Z981"/>
<proteinExistence type="predicted"/>
<reference evidence="6 7" key="1">
    <citation type="journal article" date="2018" name="Mol. Biol. Evol.">
        <title>Broad Genomic Sampling Reveals a Smut Pathogenic Ancestry of the Fungal Clade Ustilaginomycotina.</title>
        <authorList>
            <person name="Kijpornyongpan T."/>
            <person name="Mondo S.J."/>
            <person name="Barry K."/>
            <person name="Sandor L."/>
            <person name="Lee J."/>
            <person name="Lipzen A."/>
            <person name="Pangilinan J."/>
            <person name="LaButti K."/>
            <person name="Hainaut M."/>
            <person name="Henrissat B."/>
            <person name="Grigoriev I.V."/>
            <person name="Spatafora J.W."/>
            <person name="Aime M.C."/>
        </authorList>
    </citation>
    <scope>NUCLEOTIDE SEQUENCE [LARGE SCALE GENOMIC DNA]</scope>
    <source>
        <strain evidence="6 7">MCA 4186</strain>
    </source>
</reference>
<gene>
    <name evidence="6" type="ORF">FA09DRAFT_26667</name>
</gene>
<dbReference type="Pfam" id="PF04082">
    <property type="entry name" value="Fungal_trans"/>
    <property type="match status" value="1"/>
</dbReference>
<comment type="subcellular location">
    <subcellularLocation>
        <location evidence="1">Nucleus</location>
    </subcellularLocation>
</comment>
<evidence type="ECO:0000256" key="3">
    <source>
        <dbReference type="ARBA" id="ARBA00023242"/>
    </source>
</evidence>
<feature type="compositionally biased region" description="Basic and acidic residues" evidence="4">
    <location>
        <begin position="251"/>
        <end position="264"/>
    </location>
</feature>
<dbReference type="PROSITE" id="PS50048">
    <property type="entry name" value="ZN2_CY6_FUNGAL_2"/>
    <property type="match status" value="1"/>
</dbReference>
<evidence type="ECO:0000256" key="4">
    <source>
        <dbReference type="SAM" id="MobiDB-lite"/>
    </source>
</evidence>
<feature type="compositionally biased region" description="Low complexity" evidence="4">
    <location>
        <begin position="270"/>
        <end position="285"/>
    </location>
</feature>
<feature type="region of interest" description="Disordered" evidence="4">
    <location>
        <begin position="243"/>
        <end position="287"/>
    </location>
</feature>
<evidence type="ECO:0000313" key="6">
    <source>
        <dbReference type="EMBL" id="PWN98347.1"/>
    </source>
</evidence>
<dbReference type="GO" id="GO:0006351">
    <property type="term" value="P:DNA-templated transcription"/>
    <property type="evidence" value="ECO:0007669"/>
    <property type="project" value="InterPro"/>
</dbReference>
<dbReference type="Pfam" id="PF00172">
    <property type="entry name" value="Zn_clus"/>
    <property type="match status" value="1"/>
</dbReference>
<dbReference type="AlphaFoldDB" id="A0A316Z981"/>
<dbReference type="GO" id="GO:0005634">
    <property type="term" value="C:nucleus"/>
    <property type="evidence" value="ECO:0007669"/>
    <property type="project" value="UniProtKB-SubCell"/>
</dbReference>
<keyword evidence="3" id="KW-0539">Nucleus</keyword>